<name>A0AAJ0HW92_9PEZI</name>
<evidence type="ECO:0000256" key="1">
    <source>
        <dbReference type="SAM" id="MobiDB-lite"/>
    </source>
</evidence>
<feature type="region of interest" description="Disordered" evidence="1">
    <location>
        <begin position="1"/>
        <end position="27"/>
    </location>
</feature>
<evidence type="ECO:0000313" key="2">
    <source>
        <dbReference type="EMBL" id="KAK3363838.1"/>
    </source>
</evidence>
<sequence>MLDLEEQKSITTHLPPPPAHYSHHMSPSHHHMFQNMPMVDVNTSHYALLAATPPPVNTTTSEQRGATKSAIWYHIGLHLEIFQIDSTSNTVSGRKAWPLDSAGKPIRTSTRPQPAGSMEDLEMAETTTVQTQHQSLLGGPGPRWPHGHGIREAPSFPKNTAKAMSPSDSTPPGAEEPPHPMSRIRKLEQQDRKDLITELTLRLLLWSAASGRYLDRDDISRNQDNFSPSRHSVGNQELDKILAEAIQNVHLLLPTTPFMLHLGSWTWGRP</sequence>
<dbReference type="Proteomes" id="UP001275084">
    <property type="component" value="Unassembled WGS sequence"/>
</dbReference>
<reference evidence="2" key="2">
    <citation type="submission" date="2023-06" db="EMBL/GenBank/DDBJ databases">
        <authorList>
            <consortium name="Lawrence Berkeley National Laboratory"/>
            <person name="Haridas S."/>
            <person name="Hensen N."/>
            <person name="Bonometti L."/>
            <person name="Westerberg I."/>
            <person name="Brannstrom I.O."/>
            <person name="Guillou S."/>
            <person name="Cros-Aarteil S."/>
            <person name="Calhoun S."/>
            <person name="Kuo A."/>
            <person name="Mondo S."/>
            <person name="Pangilinan J."/>
            <person name="Riley R."/>
            <person name="Labutti K."/>
            <person name="Andreopoulos B."/>
            <person name="Lipzen A."/>
            <person name="Chen C."/>
            <person name="Yanf M."/>
            <person name="Daum C."/>
            <person name="Ng V."/>
            <person name="Clum A."/>
            <person name="Steindorff A."/>
            <person name="Ohm R."/>
            <person name="Martin F."/>
            <person name="Silar P."/>
            <person name="Natvig D."/>
            <person name="Lalanne C."/>
            <person name="Gautier V."/>
            <person name="Ament-Velasquez S.L."/>
            <person name="Kruys A."/>
            <person name="Hutchinson M.I."/>
            <person name="Powell A.J."/>
            <person name="Barry K."/>
            <person name="Miller A.N."/>
            <person name="Grigoriev I.V."/>
            <person name="Debuchy R."/>
            <person name="Gladieux P."/>
            <person name="Thoren M.H."/>
            <person name="Johannesson H."/>
        </authorList>
    </citation>
    <scope>NUCLEOTIDE SEQUENCE</scope>
    <source>
        <strain evidence="2">CBS 955.72</strain>
    </source>
</reference>
<reference evidence="2" key="1">
    <citation type="journal article" date="2023" name="Mol. Phylogenet. Evol.">
        <title>Genome-scale phylogeny and comparative genomics of the fungal order Sordariales.</title>
        <authorList>
            <person name="Hensen N."/>
            <person name="Bonometti L."/>
            <person name="Westerberg I."/>
            <person name="Brannstrom I.O."/>
            <person name="Guillou S."/>
            <person name="Cros-Aarteil S."/>
            <person name="Calhoun S."/>
            <person name="Haridas S."/>
            <person name="Kuo A."/>
            <person name="Mondo S."/>
            <person name="Pangilinan J."/>
            <person name="Riley R."/>
            <person name="LaButti K."/>
            <person name="Andreopoulos B."/>
            <person name="Lipzen A."/>
            <person name="Chen C."/>
            <person name="Yan M."/>
            <person name="Daum C."/>
            <person name="Ng V."/>
            <person name="Clum A."/>
            <person name="Steindorff A."/>
            <person name="Ohm R.A."/>
            <person name="Martin F."/>
            <person name="Silar P."/>
            <person name="Natvig D.O."/>
            <person name="Lalanne C."/>
            <person name="Gautier V."/>
            <person name="Ament-Velasquez S.L."/>
            <person name="Kruys A."/>
            <person name="Hutchinson M.I."/>
            <person name="Powell A.J."/>
            <person name="Barry K."/>
            <person name="Miller A.N."/>
            <person name="Grigoriev I.V."/>
            <person name="Debuchy R."/>
            <person name="Gladieux P."/>
            <person name="Hiltunen Thoren M."/>
            <person name="Johannesson H."/>
        </authorList>
    </citation>
    <scope>NUCLEOTIDE SEQUENCE</scope>
    <source>
        <strain evidence="2">CBS 955.72</strain>
    </source>
</reference>
<dbReference type="EMBL" id="JAUIQD010000001">
    <property type="protein sequence ID" value="KAK3363838.1"/>
    <property type="molecule type" value="Genomic_DNA"/>
</dbReference>
<protein>
    <submittedName>
        <fullName evidence="2">Uncharacterized protein</fullName>
    </submittedName>
</protein>
<comment type="caution">
    <text evidence="2">The sequence shown here is derived from an EMBL/GenBank/DDBJ whole genome shotgun (WGS) entry which is preliminary data.</text>
</comment>
<dbReference type="AlphaFoldDB" id="A0AAJ0HW92"/>
<organism evidence="2 3">
    <name type="scientific">Lasiosphaeria hispida</name>
    <dbReference type="NCBI Taxonomy" id="260671"/>
    <lineage>
        <taxon>Eukaryota</taxon>
        <taxon>Fungi</taxon>
        <taxon>Dikarya</taxon>
        <taxon>Ascomycota</taxon>
        <taxon>Pezizomycotina</taxon>
        <taxon>Sordariomycetes</taxon>
        <taxon>Sordariomycetidae</taxon>
        <taxon>Sordariales</taxon>
        <taxon>Lasiosphaeriaceae</taxon>
        <taxon>Lasiosphaeria</taxon>
    </lineage>
</organism>
<proteinExistence type="predicted"/>
<gene>
    <name evidence="2" type="ORF">B0T25DRAFT_562816</name>
</gene>
<evidence type="ECO:0000313" key="3">
    <source>
        <dbReference type="Proteomes" id="UP001275084"/>
    </source>
</evidence>
<feature type="region of interest" description="Disordered" evidence="1">
    <location>
        <begin position="134"/>
        <end position="180"/>
    </location>
</feature>
<accession>A0AAJ0HW92</accession>
<keyword evidence="3" id="KW-1185">Reference proteome</keyword>